<sequence length="425" mass="46996">MKKLGMKKLALVLVLVLALCLTGCAGKEAKKQEGFAPKLDTKADCTITVSGHYENFEALETEFNRFAEHYPNVNLKYVYMDDYKNNIATALESSEAPDIFFTYSSWGDTEYAQAENLADPATGIDLSCIRESLLYKDAAGNVPTVPVYTTTYGMLVNEEIFEKNKIAIPKTYDELIAACEALKAAGYASPIMAYNNGSEMLFPMFYPYFCAQIQGKEDVIRKMNNMEEGAGEYMRSALELAADFMSRGYIDLESCSQIANNYEALILRFFEGDVPMMMASGNTVSGTEKREKKSEAFTAHPFKYSYHPVPSTKEGGYFLNLVSIGFAVNKNSQNLEMANEFMRFLVTPGEMNRMAQAKRMVTPCTDMSLDGVYAAFGGMDASRVINMSELGLADTPDAQVRKAGWQVSNGTMTVDEAVAAFGTLQ</sequence>
<gene>
    <name evidence="1" type="ORF">JYE49_05720</name>
</gene>
<proteinExistence type="predicted"/>
<protein>
    <submittedName>
        <fullName evidence="1">Carbohydrate ABC transporter substrate-binding protein</fullName>
    </submittedName>
</protein>
<keyword evidence="2" id="KW-1185">Reference proteome</keyword>
<evidence type="ECO:0000313" key="1">
    <source>
        <dbReference type="EMBL" id="QUC68191.1"/>
    </source>
</evidence>
<name>A0AC61N880_9FIRM</name>
<organism evidence="1 2">
    <name type="scientific">Aristaeella hokkaidonensis</name>
    <dbReference type="NCBI Taxonomy" id="3046382"/>
    <lineage>
        <taxon>Bacteria</taxon>
        <taxon>Bacillati</taxon>
        <taxon>Bacillota</taxon>
        <taxon>Clostridia</taxon>
        <taxon>Eubacteriales</taxon>
        <taxon>Aristaeellaceae</taxon>
        <taxon>Aristaeella</taxon>
    </lineage>
</organism>
<evidence type="ECO:0000313" key="2">
    <source>
        <dbReference type="Proteomes" id="UP000682782"/>
    </source>
</evidence>
<reference evidence="1" key="1">
    <citation type="submission" date="2021-01" db="EMBL/GenBank/DDBJ databases">
        <title>Complete genome sequence of Clostridiales bacterium R-7.</title>
        <authorList>
            <person name="Mahoney-Kurpe S.C."/>
            <person name="Palevich N."/>
            <person name="Koike S."/>
            <person name="Moon C.D."/>
            <person name="Attwood G.T."/>
        </authorList>
    </citation>
    <scope>NUCLEOTIDE SEQUENCE</scope>
    <source>
        <strain evidence="1">R-7</strain>
    </source>
</reference>
<accession>A0AC61N880</accession>
<dbReference type="Proteomes" id="UP000682782">
    <property type="component" value="Chromosome"/>
</dbReference>
<dbReference type="EMBL" id="CP068393">
    <property type="protein sequence ID" value="QUC68191.1"/>
    <property type="molecule type" value="Genomic_DNA"/>
</dbReference>